<dbReference type="InterPro" id="IPR052943">
    <property type="entry name" value="TMTC_O-mannosyl-trnsfr"/>
</dbReference>
<dbReference type="Gene3D" id="1.25.40.10">
    <property type="entry name" value="Tetratricopeptide repeat domain"/>
    <property type="match status" value="3"/>
</dbReference>
<sequence length="684" mass="77362">MRLPNIVTNDPRQAFQEAAELIRSANYRLAEQVLSKALSDNPNDPNLLRLQGIGFAKQSMYAEAEAKFTHVVRLVPEHPQAYQELADVQIRQQKLEPALASLRSAAKYDSGGRAKQRLGELLSLMGRGSEAETALGEALAADPTRKALAGALEMAHNGDLSGAEKTYRDILRRNPDEVDALRLLGVLLIKRERYDDAAACFRRAVEIAPDFWKAWINLGTAFSEQQKFDQAEEAYSSALQLQPNSIHTLERLGANAMKAGELDKAIDYLERSLAINPRHFPSLLCMGHALKTVGKQADAIEAYRGCAESKPDFGEAYWSLANLKTFRFEDSDITEMESQLEKLRDSADEEEQDAEISFSFALGKAYEDRKDYSRAFDHYYHGNSKKRFKINYDPIAFQDSNDRIIEVFNKDFFAEREGWGHSDDSPILILGLPRSGSTLLEQILASHSQVEGTAELHYLLRAATESGLNRADGIRYPQVMHELLSHHVAGIGEEYVENTLKHRTGARYFTDKMPNNFTAIGFLHTILPNAKVIDARRHPLDSCLGTFKQLFANGQVFSYDLYDLAHYYTQYMRLMDHWNEVLPGKVLTVHYENVVSDIETQARAIAEHCRLPWEEGMLQFYANDRAVKTASSEQVRQPIYSSSVALWRRYEDQLSELIDYLEPVLMRLPEADRPASLRQAVGQS</sequence>
<dbReference type="Pfam" id="PF13432">
    <property type="entry name" value="TPR_16"/>
    <property type="match status" value="2"/>
</dbReference>
<dbReference type="PROSITE" id="PS50293">
    <property type="entry name" value="TPR_REGION"/>
    <property type="match status" value="2"/>
</dbReference>
<feature type="repeat" description="TPR" evidence="3">
    <location>
        <begin position="246"/>
        <end position="279"/>
    </location>
</feature>
<comment type="caution">
    <text evidence="4">The sequence shown here is derived from an EMBL/GenBank/DDBJ whole genome shotgun (WGS) entry which is preliminary data.</text>
</comment>
<dbReference type="InterPro" id="IPR011990">
    <property type="entry name" value="TPR-like_helical_dom_sf"/>
</dbReference>
<evidence type="ECO:0000313" key="5">
    <source>
        <dbReference type="Proteomes" id="UP000644693"/>
    </source>
</evidence>
<dbReference type="AlphaFoldDB" id="A0A918XMP6"/>
<reference evidence="4" key="1">
    <citation type="journal article" date="2014" name="Int. J. Syst. Evol. Microbiol.">
        <title>Complete genome sequence of Corynebacterium casei LMG S-19264T (=DSM 44701T), isolated from a smear-ripened cheese.</title>
        <authorList>
            <consortium name="US DOE Joint Genome Institute (JGI-PGF)"/>
            <person name="Walter F."/>
            <person name="Albersmeier A."/>
            <person name="Kalinowski J."/>
            <person name="Ruckert C."/>
        </authorList>
    </citation>
    <scope>NUCLEOTIDE SEQUENCE</scope>
    <source>
        <strain evidence="4">KCTC 23430</strain>
    </source>
</reference>
<keyword evidence="5" id="KW-1185">Reference proteome</keyword>
<keyword evidence="1" id="KW-0677">Repeat</keyword>
<protein>
    <submittedName>
        <fullName evidence="4">Uncharacterized protein</fullName>
    </submittedName>
</protein>
<proteinExistence type="predicted"/>
<dbReference type="Pfam" id="PF13469">
    <property type="entry name" value="Sulfotransfer_3"/>
    <property type="match status" value="1"/>
</dbReference>
<evidence type="ECO:0000256" key="2">
    <source>
        <dbReference type="ARBA" id="ARBA00022803"/>
    </source>
</evidence>
<dbReference type="InterPro" id="IPR019734">
    <property type="entry name" value="TPR_rpt"/>
</dbReference>
<feature type="repeat" description="TPR" evidence="3">
    <location>
        <begin position="178"/>
        <end position="211"/>
    </location>
</feature>
<keyword evidence="2 3" id="KW-0802">TPR repeat</keyword>
<reference evidence="4" key="2">
    <citation type="submission" date="2020-09" db="EMBL/GenBank/DDBJ databases">
        <authorList>
            <person name="Sun Q."/>
            <person name="Kim S."/>
        </authorList>
    </citation>
    <scope>NUCLEOTIDE SEQUENCE</scope>
    <source>
        <strain evidence="4">KCTC 23430</strain>
    </source>
</reference>
<dbReference type="Pfam" id="PF00515">
    <property type="entry name" value="TPR_1"/>
    <property type="match status" value="1"/>
</dbReference>
<dbReference type="Gene3D" id="3.40.50.300">
    <property type="entry name" value="P-loop containing nucleotide triphosphate hydrolases"/>
    <property type="match status" value="1"/>
</dbReference>
<gene>
    <name evidence="4" type="ORF">GCM10007053_28750</name>
</gene>
<dbReference type="PANTHER" id="PTHR44809:SF1">
    <property type="entry name" value="PROTEIN O-MANNOSYL-TRANSFERASE TMTC1"/>
    <property type="match status" value="1"/>
</dbReference>
<organism evidence="4 5">
    <name type="scientific">Parahalioglobus pacificus</name>
    <dbReference type="NCBI Taxonomy" id="930806"/>
    <lineage>
        <taxon>Bacteria</taxon>
        <taxon>Pseudomonadati</taxon>
        <taxon>Pseudomonadota</taxon>
        <taxon>Gammaproteobacteria</taxon>
        <taxon>Cellvibrionales</taxon>
        <taxon>Halieaceae</taxon>
        <taxon>Parahalioglobus</taxon>
    </lineage>
</organism>
<evidence type="ECO:0000256" key="1">
    <source>
        <dbReference type="ARBA" id="ARBA00022737"/>
    </source>
</evidence>
<dbReference type="PROSITE" id="PS50005">
    <property type="entry name" value="TPR"/>
    <property type="match status" value="3"/>
</dbReference>
<dbReference type="SUPFAM" id="SSF48452">
    <property type="entry name" value="TPR-like"/>
    <property type="match status" value="1"/>
</dbReference>
<dbReference type="SUPFAM" id="SSF52540">
    <property type="entry name" value="P-loop containing nucleoside triphosphate hydrolases"/>
    <property type="match status" value="1"/>
</dbReference>
<name>A0A918XMP6_9GAMM</name>
<evidence type="ECO:0000313" key="4">
    <source>
        <dbReference type="EMBL" id="GHD38322.1"/>
    </source>
</evidence>
<dbReference type="Pfam" id="PF07719">
    <property type="entry name" value="TPR_2"/>
    <property type="match status" value="1"/>
</dbReference>
<dbReference type="Proteomes" id="UP000644693">
    <property type="component" value="Unassembled WGS sequence"/>
</dbReference>
<feature type="repeat" description="TPR" evidence="3">
    <location>
        <begin position="212"/>
        <end position="245"/>
    </location>
</feature>
<accession>A0A918XMP6</accession>
<dbReference type="PANTHER" id="PTHR44809">
    <property type="match status" value="1"/>
</dbReference>
<dbReference type="EMBL" id="BMYM01000003">
    <property type="protein sequence ID" value="GHD38322.1"/>
    <property type="molecule type" value="Genomic_DNA"/>
</dbReference>
<dbReference type="InterPro" id="IPR013105">
    <property type="entry name" value="TPR_2"/>
</dbReference>
<evidence type="ECO:0000256" key="3">
    <source>
        <dbReference type="PROSITE-ProRule" id="PRU00339"/>
    </source>
</evidence>
<dbReference type="InterPro" id="IPR027417">
    <property type="entry name" value="P-loop_NTPase"/>
</dbReference>
<dbReference type="SMART" id="SM00028">
    <property type="entry name" value="TPR"/>
    <property type="match status" value="8"/>
</dbReference>